<dbReference type="PRINTS" id="PR00633">
    <property type="entry name" value="RCCNDNSATION"/>
</dbReference>
<evidence type="ECO:0000313" key="4">
    <source>
        <dbReference type="Proteomes" id="UP001431209"/>
    </source>
</evidence>
<feature type="repeat" description="RCC1" evidence="2">
    <location>
        <begin position="51"/>
        <end position="106"/>
    </location>
</feature>
<protein>
    <submittedName>
        <fullName evidence="3">Uncharacterized protein</fullName>
    </submittedName>
</protein>
<evidence type="ECO:0000256" key="1">
    <source>
        <dbReference type="ARBA" id="ARBA00022737"/>
    </source>
</evidence>
<accession>A0AAW2ZNF8</accession>
<dbReference type="InterPro" id="IPR051709">
    <property type="entry name" value="Ub-ligase/GTPase-reg"/>
</dbReference>
<dbReference type="Pfam" id="PF13540">
    <property type="entry name" value="RCC1_2"/>
    <property type="match status" value="2"/>
</dbReference>
<dbReference type="PROSITE" id="PS50012">
    <property type="entry name" value="RCC1_3"/>
    <property type="match status" value="2"/>
</dbReference>
<organism evidence="3 4">
    <name type="scientific">Acrasis kona</name>
    <dbReference type="NCBI Taxonomy" id="1008807"/>
    <lineage>
        <taxon>Eukaryota</taxon>
        <taxon>Discoba</taxon>
        <taxon>Heterolobosea</taxon>
        <taxon>Tetramitia</taxon>
        <taxon>Eutetramitia</taxon>
        <taxon>Acrasidae</taxon>
        <taxon>Acrasis</taxon>
    </lineage>
</organism>
<dbReference type="PROSITE" id="PS00626">
    <property type="entry name" value="RCC1_2"/>
    <property type="match status" value="1"/>
</dbReference>
<sequence>MPSRFESEIYVCGNGVNDPIISPMVGKGLCEEEVDYVSCGAYYACIKTSSGNLYTAGKNDEFQQCHGLTDNFIKWNDVRMVQNENIKNHVVSVACGYYHTLVVVDNGDVWMAGYNHVDKRQPILTKVVDHQLIGYKFKTARSRGQHNVIITQDDEHIFVNGWNPYGQLGLGHTNNLVQFVEVTHSRFLGINIRDVVCGYYCTAFTTKDNNVYLCGDNSKLQLGLRRKEYILQPSKIENVNLVDNIRQVVCGHTFTLFLTLDNKLFLTGTDIFNNSGGDTELHRIRTNLIPEKSIQDMSAGFSHMFVTTLDQEVYAAGQNQYYQLGVNSVKIHGFTRVTKFNSNARIHVAAGWEHSIFYTTRFLLDPIKKSLMNCLYSKKFCDTLIFMNVNNVTATITKS</sequence>
<dbReference type="InterPro" id="IPR009091">
    <property type="entry name" value="RCC1/BLIP-II"/>
</dbReference>
<evidence type="ECO:0000256" key="2">
    <source>
        <dbReference type="PROSITE-ProRule" id="PRU00235"/>
    </source>
</evidence>
<dbReference type="Pfam" id="PF00415">
    <property type="entry name" value="RCC1"/>
    <property type="match status" value="3"/>
</dbReference>
<dbReference type="InterPro" id="IPR000408">
    <property type="entry name" value="Reg_chr_condens"/>
</dbReference>
<dbReference type="EMBL" id="JAOPGA020001662">
    <property type="protein sequence ID" value="KAL0490305.1"/>
    <property type="molecule type" value="Genomic_DNA"/>
</dbReference>
<dbReference type="Proteomes" id="UP001431209">
    <property type="component" value="Unassembled WGS sequence"/>
</dbReference>
<name>A0AAW2ZNF8_9EUKA</name>
<dbReference type="GO" id="GO:0005737">
    <property type="term" value="C:cytoplasm"/>
    <property type="evidence" value="ECO:0007669"/>
    <property type="project" value="TreeGrafter"/>
</dbReference>
<gene>
    <name evidence="3" type="ORF">AKO1_009448</name>
</gene>
<feature type="repeat" description="RCC1" evidence="2">
    <location>
        <begin position="209"/>
        <end position="261"/>
    </location>
</feature>
<keyword evidence="1" id="KW-0677">Repeat</keyword>
<dbReference type="AlphaFoldDB" id="A0AAW2ZNF8"/>
<dbReference type="Gene3D" id="2.130.10.30">
    <property type="entry name" value="Regulator of chromosome condensation 1/beta-lactamase-inhibitor protein II"/>
    <property type="match status" value="2"/>
</dbReference>
<dbReference type="PANTHER" id="PTHR45622:SF70">
    <property type="entry name" value="SECRETION-REGULATING GUANINE NUCLEOTIDE EXCHANGE FACTOR"/>
    <property type="match status" value="1"/>
</dbReference>
<proteinExistence type="predicted"/>
<comment type="caution">
    <text evidence="3">The sequence shown here is derived from an EMBL/GenBank/DDBJ whole genome shotgun (WGS) entry which is preliminary data.</text>
</comment>
<reference evidence="3 4" key="1">
    <citation type="submission" date="2024-03" db="EMBL/GenBank/DDBJ databases">
        <title>The Acrasis kona genome and developmental transcriptomes reveal deep origins of eukaryotic multicellular pathways.</title>
        <authorList>
            <person name="Sheikh S."/>
            <person name="Fu C.-J."/>
            <person name="Brown M.W."/>
            <person name="Baldauf S.L."/>
        </authorList>
    </citation>
    <scope>NUCLEOTIDE SEQUENCE [LARGE SCALE GENOMIC DNA]</scope>
    <source>
        <strain evidence="3 4">ATCC MYA-3509</strain>
    </source>
</reference>
<evidence type="ECO:0000313" key="3">
    <source>
        <dbReference type="EMBL" id="KAL0490305.1"/>
    </source>
</evidence>
<dbReference type="PANTHER" id="PTHR45622">
    <property type="entry name" value="UBIQUITIN-PROTEIN LIGASE E3A-RELATED"/>
    <property type="match status" value="1"/>
</dbReference>
<keyword evidence="4" id="KW-1185">Reference proteome</keyword>
<dbReference type="SUPFAM" id="SSF50985">
    <property type="entry name" value="RCC1/BLIP-II"/>
    <property type="match status" value="1"/>
</dbReference>